<keyword evidence="6" id="KW-1185">Reference proteome</keyword>
<protein>
    <submittedName>
        <fullName evidence="5">Ded1 protein</fullName>
    </submittedName>
</protein>
<accession>A0A812UDM3</accession>
<evidence type="ECO:0000256" key="3">
    <source>
        <dbReference type="RuleBase" id="RU000492"/>
    </source>
</evidence>
<keyword evidence="1 3" id="KW-0378">Hydrolase</keyword>
<dbReference type="PANTHER" id="PTHR47958">
    <property type="entry name" value="ATP-DEPENDENT RNA HELICASE DBP3"/>
    <property type="match status" value="1"/>
</dbReference>
<sequence length="664" mass="68823">MAFGKAVAAVAGAAVFQAFTGLSFLTASRAAWGWQLMVPSNADFSCSEGTTIGCASANGCEASNFTCTVVPAEGKTCDVSSITVQCTDLADNTSTPFQPNVGQCINVQSYADSMNKTMDEVAWSQVPMCMNATTTTGGTASTSSATGMQVLGSVTAVVAALVVLAPTRELCQQITLEARKLCFRTVARAVAIYGGADALPQLKALAEGAEIVICTPGRLEDFLERGVISMTNVRYLILDEADRMLDMGFEPQIRSIIEGHSMPEPGGEEGRQTMMFSATFPREMQDLALDFLDPTYLWIGVGRVGEACQNVVQRFQDASTTDLDGKFEMLVEAVKEASAISMAFGKAVAAVAGAAVFQAFTGLSFLTASRAAWGWQLTVPGNADFSCAEGSTIGCASFTGCEASNFTCTVVPAEGKSCDVSSISVQCTDLADNTSMPFPPNLGQCINVQAYADSNNKTMDEVAWSQTPMCMDTTTTTGSTSSAAGLQVLGSVTAVVAALSASISMAFGKAVAAVAGAAVFQAFTGLSFLTASRAAWGWQLTVPGNADFSCAEGSTIGCASFTGCEASNFTCTVVPAEGKSCDVSSISVQCTDLADNTSMPFQPNLGQCINVQAYADSNNKTMDEVAWSQTPMCMDTTTTTGSTSSATGMQVLGSVTAVVAALSA</sequence>
<name>A0A812UDM3_9DINO</name>
<keyword evidence="3" id="KW-0067">ATP-binding</keyword>
<comment type="similarity">
    <text evidence="3">Belongs to the DEAD box helicase family.</text>
</comment>
<organism evidence="5 6">
    <name type="scientific">Symbiodinium natans</name>
    <dbReference type="NCBI Taxonomy" id="878477"/>
    <lineage>
        <taxon>Eukaryota</taxon>
        <taxon>Sar</taxon>
        <taxon>Alveolata</taxon>
        <taxon>Dinophyceae</taxon>
        <taxon>Suessiales</taxon>
        <taxon>Symbiodiniaceae</taxon>
        <taxon>Symbiodinium</taxon>
    </lineage>
</organism>
<dbReference type="PROSITE" id="PS51192">
    <property type="entry name" value="HELICASE_ATP_BIND_1"/>
    <property type="match status" value="1"/>
</dbReference>
<dbReference type="Proteomes" id="UP000604046">
    <property type="component" value="Unassembled WGS sequence"/>
</dbReference>
<dbReference type="GO" id="GO:0016787">
    <property type="term" value="F:hydrolase activity"/>
    <property type="evidence" value="ECO:0007669"/>
    <property type="project" value="UniProtKB-KW"/>
</dbReference>
<dbReference type="AlphaFoldDB" id="A0A812UDM3"/>
<dbReference type="Pfam" id="PF00270">
    <property type="entry name" value="DEAD"/>
    <property type="match status" value="1"/>
</dbReference>
<dbReference type="SUPFAM" id="SSF52540">
    <property type="entry name" value="P-loop containing nucleoside triphosphate hydrolases"/>
    <property type="match status" value="1"/>
</dbReference>
<dbReference type="InterPro" id="IPR000629">
    <property type="entry name" value="RNA-helicase_DEAD-box_CS"/>
</dbReference>
<reference evidence="5" key="1">
    <citation type="submission" date="2021-02" db="EMBL/GenBank/DDBJ databases">
        <authorList>
            <person name="Dougan E. K."/>
            <person name="Rhodes N."/>
            <person name="Thang M."/>
            <person name="Chan C."/>
        </authorList>
    </citation>
    <scope>NUCLEOTIDE SEQUENCE</scope>
</reference>
<dbReference type="InterPro" id="IPR011545">
    <property type="entry name" value="DEAD/DEAH_box_helicase_dom"/>
</dbReference>
<keyword evidence="3" id="KW-0547">Nucleotide-binding</keyword>
<feature type="domain" description="Helicase ATP-binding" evidence="4">
    <location>
        <begin position="162"/>
        <end position="298"/>
    </location>
</feature>
<evidence type="ECO:0000256" key="2">
    <source>
        <dbReference type="ARBA" id="ARBA00022806"/>
    </source>
</evidence>
<evidence type="ECO:0000313" key="6">
    <source>
        <dbReference type="Proteomes" id="UP000604046"/>
    </source>
</evidence>
<keyword evidence="2 3" id="KW-0347">Helicase</keyword>
<dbReference type="InterPro" id="IPR014001">
    <property type="entry name" value="Helicase_ATP-bd"/>
</dbReference>
<gene>
    <name evidence="5" type="primary">ded1</name>
    <name evidence="5" type="ORF">SNAT2548_LOCUS32014</name>
</gene>
<dbReference type="SMART" id="SM00487">
    <property type="entry name" value="DEXDc"/>
    <property type="match status" value="1"/>
</dbReference>
<dbReference type="EMBL" id="CAJNDS010002688">
    <property type="protein sequence ID" value="CAE7565320.1"/>
    <property type="molecule type" value="Genomic_DNA"/>
</dbReference>
<proteinExistence type="inferred from homology"/>
<evidence type="ECO:0000256" key="1">
    <source>
        <dbReference type="ARBA" id="ARBA00022801"/>
    </source>
</evidence>
<dbReference type="InterPro" id="IPR027417">
    <property type="entry name" value="P-loop_NTPase"/>
</dbReference>
<dbReference type="GO" id="GO:0003676">
    <property type="term" value="F:nucleic acid binding"/>
    <property type="evidence" value="ECO:0007669"/>
    <property type="project" value="InterPro"/>
</dbReference>
<dbReference type="GO" id="GO:0004386">
    <property type="term" value="F:helicase activity"/>
    <property type="evidence" value="ECO:0007669"/>
    <property type="project" value="UniProtKB-KW"/>
</dbReference>
<dbReference type="GO" id="GO:0005524">
    <property type="term" value="F:ATP binding"/>
    <property type="evidence" value="ECO:0007669"/>
    <property type="project" value="UniProtKB-KW"/>
</dbReference>
<comment type="caution">
    <text evidence="5">The sequence shown here is derived from an EMBL/GenBank/DDBJ whole genome shotgun (WGS) entry which is preliminary data.</text>
</comment>
<dbReference type="PROSITE" id="PS00039">
    <property type="entry name" value="DEAD_ATP_HELICASE"/>
    <property type="match status" value="1"/>
</dbReference>
<evidence type="ECO:0000259" key="4">
    <source>
        <dbReference type="PROSITE" id="PS51192"/>
    </source>
</evidence>
<dbReference type="Gene3D" id="3.40.50.300">
    <property type="entry name" value="P-loop containing nucleotide triphosphate hydrolases"/>
    <property type="match status" value="1"/>
</dbReference>
<evidence type="ECO:0000313" key="5">
    <source>
        <dbReference type="EMBL" id="CAE7565320.1"/>
    </source>
</evidence>